<dbReference type="EMBL" id="FO203522">
    <property type="protein sequence ID" value="CCO22514.1"/>
    <property type="molecule type" value="Genomic_DNA"/>
</dbReference>
<keyword evidence="2" id="KW-1185">Reference proteome</keyword>
<proteinExistence type="predicted"/>
<dbReference type="PATRIC" id="fig|1121451.3.peg.496"/>
<name>L0R701_9BACT</name>
<evidence type="ECO:0000313" key="2">
    <source>
        <dbReference type="Proteomes" id="UP000010808"/>
    </source>
</evidence>
<gene>
    <name evidence="1" type="ORF">DESAM_20223</name>
</gene>
<reference evidence="1 2" key="1">
    <citation type="submission" date="2012-10" db="EMBL/GenBank/DDBJ databases">
        <authorList>
            <person name="Genoscope - CEA"/>
        </authorList>
    </citation>
    <scope>NUCLEOTIDE SEQUENCE [LARGE SCALE GENOMIC DNA]</scope>
    <source>
        <strain evidence="2">AM13 / DSM 14728</strain>
    </source>
</reference>
<dbReference type="HOGENOM" id="CLU_2552706_0_0_7"/>
<evidence type="ECO:0000313" key="1">
    <source>
        <dbReference type="EMBL" id="CCO22514.1"/>
    </source>
</evidence>
<dbReference type="Proteomes" id="UP000010808">
    <property type="component" value="Chromosome"/>
</dbReference>
<protein>
    <submittedName>
        <fullName evidence="1">Uncharacterized protein</fullName>
    </submittedName>
</protein>
<organism evidence="1 2">
    <name type="scientific">Maridesulfovibrio hydrothermalis AM13 = DSM 14728</name>
    <dbReference type="NCBI Taxonomy" id="1121451"/>
    <lineage>
        <taxon>Bacteria</taxon>
        <taxon>Pseudomonadati</taxon>
        <taxon>Thermodesulfobacteriota</taxon>
        <taxon>Desulfovibrionia</taxon>
        <taxon>Desulfovibrionales</taxon>
        <taxon>Desulfovibrionaceae</taxon>
        <taxon>Maridesulfovibrio</taxon>
    </lineage>
</organism>
<dbReference type="STRING" id="1121451.DESAM_20223"/>
<dbReference type="AlphaFoldDB" id="L0R701"/>
<sequence>MPTFTLAQRQYCILQHTGVKTVVKIYNIQPNHNSALLHREMSFKKNYYIEATGSPFQDLNPNSAPEKIPLRESSSFRITLSN</sequence>
<accession>L0R701</accession>
<dbReference type="KEGG" id="dhy:DESAM_20223"/>